<proteinExistence type="predicted"/>
<comment type="caution">
    <text evidence="2">The sequence shown here is derived from an EMBL/GenBank/DDBJ whole genome shotgun (WGS) entry which is preliminary data.</text>
</comment>
<accession>A0A2B2LG23</accession>
<dbReference type="EMBL" id="NVAP01000042">
    <property type="protein sequence ID" value="PFQ43757.1"/>
    <property type="molecule type" value="Genomic_DNA"/>
</dbReference>
<dbReference type="Proteomes" id="UP000224386">
    <property type="component" value="Unassembled WGS sequence"/>
</dbReference>
<protein>
    <submittedName>
        <fullName evidence="2">Uncharacterized protein</fullName>
    </submittedName>
</protein>
<evidence type="ECO:0000313" key="3">
    <source>
        <dbReference type="Proteomes" id="UP000224386"/>
    </source>
</evidence>
<gene>
    <name evidence="2" type="ORF">COK05_20045</name>
</gene>
<evidence type="ECO:0000256" key="1">
    <source>
        <dbReference type="SAM" id="Phobius"/>
    </source>
</evidence>
<dbReference type="AlphaFoldDB" id="A0A2B2LG23"/>
<name>A0A2B2LG23_BACCE</name>
<feature type="transmembrane region" description="Helical" evidence="1">
    <location>
        <begin position="18"/>
        <end position="34"/>
    </location>
</feature>
<keyword evidence="1" id="KW-0472">Membrane</keyword>
<sequence length="35" mass="4095">MEFLYEEEYMKDTSKKQIIKVFLISILGLGIILGM</sequence>
<keyword evidence="1" id="KW-1133">Transmembrane helix</keyword>
<keyword evidence="1" id="KW-0812">Transmembrane</keyword>
<organism evidence="2 3">
    <name type="scientific">Bacillus cereus</name>
    <dbReference type="NCBI Taxonomy" id="1396"/>
    <lineage>
        <taxon>Bacteria</taxon>
        <taxon>Bacillati</taxon>
        <taxon>Bacillota</taxon>
        <taxon>Bacilli</taxon>
        <taxon>Bacillales</taxon>
        <taxon>Bacillaceae</taxon>
        <taxon>Bacillus</taxon>
        <taxon>Bacillus cereus group</taxon>
    </lineage>
</organism>
<feature type="non-terminal residue" evidence="2">
    <location>
        <position position="35"/>
    </location>
</feature>
<reference evidence="2 3" key="1">
    <citation type="submission" date="2017-09" db="EMBL/GenBank/DDBJ databases">
        <title>Large-scale bioinformatics analysis of Bacillus genomes uncovers conserved roles of natural products in bacterial physiology.</title>
        <authorList>
            <consortium name="Agbiome Team Llc"/>
            <person name="Bleich R.M."/>
            <person name="Grubbs K.J."/>
            <person name="Santa Maria K.C."/>
            <person name="Allen S.E."/>
            <person name="Farag S."/>
            <person name="Shank E.A."/>
            <person name="Bowers A."/>
        </authorList>
    </citation>
    <scope>NUCLEOTIDE SEQUENCE [LARGE SCALE GENOMIC DNA]</scope>
    <source>
        <strain evidence="2 3">AFS070861</strain>
    </source>
</reference>
<evidence type="ECO:0000313" key="2">
    <source>
        <dbReference type="EMBL" id="PFQ43757.1"/>
    </source>
</evidence>